<dbReference type="InterPro" id="IPR023187">
    <property type="entry name" value="Tscrpt_reg_MarR-type_CS"/>
</dbReference>
<dbReference type="SMART" id="SM00347">
    <property type="entry name" value="HTH_MARR"/>
    <property type="match status" value="1"/>
</dbReference>
<dbReference type="Pfam" id="PF01047">
    <property type="entry name" value="MarR"/>
    <property type="match status" value="1"/>
</dbReference>
<keyword evidence="3" id="KW-0804">Transcription</keyword>
<keyword evidence="1" id="KW-0805">Transcription regulation</keyword>
<evidence type="ECO:0000256" key="2">
    <source>
        <dbReference type="ARBA" id="ARBA00023125"/>
    </source>
</evidence>
<dbReference type="AlphaFoldDB" id="A0A255GLH6"/>
<evidence type="ECO:0000313" key="6">
    <source>
        <dbReference type="Proteomes" id="UP000216311"/>
    </source>
</evidence>
<dbReference type="SUPFAM" id="SSF46785">
    <property type="entry name" value="Winged helix' DNA-binding domain"/>
    <property type="match status" value="1"/>
</dbReference>
<dbReference type="GO" id="GO:0003677">
    <property type="term" value="F:DNA binding"/>
    <property type="evidence" value="ECO:0007669"/>
    <property type="project" value="UniProtKB-KW"/>
</dbReference>
<dbReference type="InterPro" id="IPR039422">
    <property type="entry name" value="MarR/SlyA-like"/>
</dbReference>
<dbReference type="PANTHER" id="PTHR33164:SF95">
    <property type="entry name" value="TRANSCRIPTIONAL REGULATOR"/>
    <property type="match status" value="1"/>
</dbReference>
<protein>
    <recommendedName>
        <fullName evidence="4">HTH marR-type domain-containing protein</fullName>
    </recommendedName>
</protein>
<name>A0A255GLH6_9ACTN</name>
<evidence type="ECO:0000256" key="1">
    <source>
        <dbReference type="ARBA" id="ARBA00023015"/>
    </source>
</evidence>
<organism evidence="5 6">
    <name type="scientific">Enemella dayhoffiae</name>
    <dbReference type="NCBI Taxonomy" id="2016507"/>
    <lineage>
        <taxon>Bacteria</taxon>
        <taxon>Bacillati</taxon>
        <taxon>Actinomycetota</taxon>
        <taxon>Actinomycetes</taxon>
        <taxon>Propionibacteriales</taxon>
        <taxon>Propionibacteriaceae</taxon>
        <taxon>Enemella</taxon>
    </lineage>
</organism>
<dbReference type="PROSITE" id="PS50995">
    <property type="entry name" value="HTH_MARR_2"/>
    <property type="match status" value="1"/>
</dbReference>
<evidence type="ECO:0000256" key="3">
    <source>
        <dbReference type="ARBA" id="ARBA00023163"/>
    </source>
</evidence>
<proteinExistence type="predicted"/>
<dbReference type="PANTHER" id="PTHR33164">
    <property type="entry name" value="TRANSCRIPTIONAL REGULATOR, MARR FAMILY"/>
    <property type="match status" value="1"/>
</dbReference>
<dbReference type="Gene3D" id="1.10.10.10">
    <property type="entry name" value="Winged helix-like DNA-binding domain superfamily/Winged helix DNA-binding domain"/>
    <property type="match status" value="1"/>
</dbReference>
<reference evidence="5 6" key="1">
    <citation type="submission" date="2017-07" db="EMBL/GenBank/DDBJ databases">
        <title>Draft whole genome sequences of clinical Proprionibacteriaceae strains.</title>
        <authorList>
            <person name="Bernier A.-M."/>
            <person name="Bernard K."/>
            <person name="Domingo M.-C."/>
        </authorList>
    </citation>
    <scope>NUCLEOTIDE SEQUENCE [LARGE SCALE GENOMIC DNA]</scope>
    <source>
        <strain evidence="5 6">NML 130396</strain>
    </source>
</reference>
<keyword evidence="6" id="KW-1185">Reference proteome</keyword>
<dbReference type="InterPro" id="IPR000835">
    <property type="entry name" value="HTH_MarR-typ"/>
</dbReference>
<dbReference type="OrthoDB" id="3478887at2"/>
<evidence type="ECO:0000313" key="5">
    <source>
        <dbReference type="EMBL" id="OYO16670.1"/>
    </source>
</evidence>
<dbReference type="Proteomes" id="UP000216311">
    <property type="component" value="Unassembled WGS sequence"/>
</dbReference>
<accession>A0A255GLH6</accession>
<gene>
    <name evidence="5" type="ORF">CGZ93_18090</name>
</gene>
<dbReference type="PROSITE" id="PS01117">
    <property type="entry name" value="HTH_MARR_1"/>
    <property type="match status" value="1"/>
</dbReference>
<dbReference type="EMBL" id="NMVQ01000047">
    <property type="protein sequence ID" value="OYO16670.1"/>
    <property type="molecule type" value="Genomic_DNA"/>
</dbReference>
<sequence>MTSDAPFESSVGFLLSQLGVLAARSWMAVLAEHDLTPHHHAVLLTLHATGPLGVTALAQVVLVDPRNMGPIMAALEERGLIQRGDDPGDRRRRVIALTTAGTKAATKLAAATSALEDDLLAPLNFGERNAIRKHLRVLWQHARSAST</sequence>
<keyword evidence="2" id="KW-0238">DNA-binding</keyword>
<dbReference type="GO" id="GO:0006950">
    <property type="term" value="P:response to stress"/>
    <property type="evidence" value="ECO:0007669"/>
    <property type="project" value="TreeGrafter"/>
</dbReference>
<dbReference type="GO" id="GO:0003700">
    <property type="term" value="F:DNA-binding transcription factor activity"/>
    <property type="evidence" value="ECO:0007669"/>
    <property type="project" value="InterPro"/>
</dbReference>
<dbReference type="InterPro" id="IPR036390">
    <property type="entry name" value="WH_DNA-bd_sf"/>
</dbReference>
<dbReference type="RefSeq" id="WP_094365557.1">
    <property type="nucleotide sequence ID" value="NZ_NMVQ01000047.1"/>
</dbReference>
<dbReference type="InterPro" id="IPR036388">
    <property type="entry name" value="WH-like_DNA-bd_sf"/>
</dbReference>
<feature type="domain" description="HTH marR-type" evidence="4">
    <location>
        <begin position="8"/>
        <end position="140"/>
    </location>
</feature>
<comment type="caution">
    <text evidence="5">The sequence shown here is derived from an EMBL/GenBank/DDBJ whole genome shotgun (WGS) entry which is preliminary data.</text>
</comment>
<evidence type="ECO:0000259" key="4">
    <source>
        <dbReference type="PROSITE" id="PS50995"/>
    </source>
</evidence>